<dbReference type="Proteomes" id="UP000265703">
    <property type="component" value="Unassembled WGS sequence"/>
</dbReference>
<feature type="compositionally biased region" description="Basic and acidic residues" evidence="2">
    <location>
        <begin position="104"/>
        <end position="124"/>
    </location>
</feature>
<evidence type="ECO:0000313" key="3">
    <source>
        <dbReference type="EMBL" id="RIA96932.1"/>
    </source>
</evidence>
<dbReference type="InterPro" id="IPR010754">
    <property type="entry name" value="OPA3-like"/>
</dbReference>
<dbReference type="OrthoDB" id="2129069at2759"/>
<reference evidence="3 4" key="1">
    <citation type="submission" date="2018-06" db="EMBL/GenBank/DDBJ databases">
        <title>Comparative genomics reveals the genomic features of Rhizophagus irregularis, R. cerebriforme, R. diaphanum and Gigaspora rosea, and their symbiotic lifestyle signature.</title>
        <authorList>
            <person name="Morin E."/>
            <person name="San Clemente H."/>
            <person name="Chen E.C.H."/>
            <person name="De La Providencia I."/>
            <person name="Hainaut M."/>
            <person name="Kuo A."/>
            <person name="Kohler A."/>
            <person name="Murat C."/>
            <person name="Tang N."/>
            <person name="Roy S."/>
            <person name="Loubradou J."/>
            <person name="Henrissat B."/>
            <person name="Grigoriev I.V."/>
            <person name="Corradi N."/>
            <person name="Roux C."/>
            <person name="Martin F.M."/>
        </authorList>
    </citation>
    <scope>NUCLEOTIDE SEQUENCE [LARGE SCALE GENOMIC DNA]</scope>
    <source>
        <strain evidence="3 4">DAOM 227022</strain>
    </source>
</reference>
<accession>A0A397TG90</accession>
<gene>
    <name evidence="3" type="ORF">C1645_732899</name>
</gene>
<protein>
    <recommendedName>
        <fullName evidence="5">Optic atrophy 3 protein</fullName>
    </recommendedName>
</protein>
<keyword evidence="1" id="KW-0175">Coiled coil</keyword>
<evidence type="ECO:0000256" key="2">
    <source>
        <dbReference type="SAM" id="MobiDB-lite"/>
    </source>
</evidence>
<dbReference type="STRING" id="658196.A0A397TG90"/>
<evidence type="ECO:0000313" key="4">
    <source>
        <dbReference type="Proteomes" id="UP000265703"/>
    </source>
</evidence>
<organism evidence="3 4">
    <name type="scientific">Glomus cerebriforme</name>
    <dbReference type="NCBI Taxonomy" id="658196"/>
    <lineage>
        <taxon>Eukaryota</taxon>
        <taxon>Fungi</taxon>
        <taxon>Fungi incertae sedis</taxon>
        <taxon>Mucoromycota</taxon>
        <taxon>Glomeromycotina</taxon>
        <taxon>Glomeromycetes</taxon>
        <taxon>Glomerales</taxon>
        <taxon>Glomeraceae</taxon>
        <taxon>Glomus</taxon>
    </lineage>
</organism>
<keyword evidence="4" id="KW-1185">Reference proteome</keyword>
<evidence type="ECO:0008006" key="5">
    <source>
        <dbReference type="Google" id="ProtNLM"/>
    </source>
</evidence>
<sequence>MGANFLGEAIIFGVASGLIIWEQARSYKSSKDRQHQLDDKIEMLKEETSKLKALIEINRAFEDQMANHIEKLENDNEKLRNLLDALLTKRLERKYNLNLPKIQWESKNDDNKNPHEQENIDRGP</sequence>
<feature type="coiled-coil region" evidence="1">
    <location>
        <begin position="27"/>
        <end position="89"/>
    </location>
</feature>
<proteinExistence type="predicted"/>
<dbReference type="Pfam" id="PF07047">
    <property type="entry name" value="OPA3"/>
    <property type="match status" value="1"/>
</dbReference>
<name>A0A397TG90_9GLOM</name>
<feature type="region of interest" description="Disordered" evidence="2">
    <location>
        <begin position="102"/>
        <end position="124"/>
    </location>
</feature>
<comment type="caution">
    <text evidence="3">The sequence shown here is derived from an EMBL/GenBank/DDBJ whole genome shotgun (WGS) entry which is preliminary data.</text>
</comment>
<evidence type="ECO:0000256" key="1">
    <source>
        <dbReference type="SAM" id="Coils"/>
    </source>
</evidence>
<dbReference type="EMBL" id="QKYT01000037">
    <property type="protein sequence ID" value="RIA96932.1"/>
    <property type="molecule type" value="Genomic_DNA"/>
</dbReference>
<dbReference type="AlphaFoldDB" id="A0A397TG90"/>